<protein>
    <submittedName>
        <fullName evidence="8">PLDc_N domain-containing protein</fullName>
    </submittedName>
</protein>
<dbReference type="Pfam" id="PF13396">
    <property type="entry name" value="PLDc_N"/>
    <property type="match status" value="1"/>
</dbReference>
<keyword evidence="5 6" id="KW-0472">Membrane</keyword>
<keyword evidence="9" id="KW-1185">Reference proteome</keyword>
<sequence length="79" mass="9084">MSNPFAVIFGLGNQELFLISCFILFFAFVIWAIIDLMSNSDYSDLAKLIWMAAILFLPVFGTLFYLYYGRSKKHLSKNS</sequence>
<gene>
    <name evidence="8" type="ORF">FEM33_21845</name>
</gene>
<comment type="subcellular location">
    <subcellularLocation>
        <location evidence="1">Cell membrane</location>
        <topology evidence="1">Multi-pass membrane protein</topology>
    </subcellularLocation>
</comment>
<evidence type="ECO:0000259" key="7">
    <source>
        <dbReference type="Pfam" id="PF13396"/>
    </source>
</evidence>
<keyword evidence="2" id="KW-1003">Cell membrane</keyword>
<organism evidence="8 9">
    <name type="scientific">Dyadobacter flavalbus</name>
    <dbReference type="NCBI Taxonomy" id="2579942"/>
    <lineage>
        <taxon>Bacteria</taxon>
        <taxon>Pseudomonadati</taxon>
        <taxon>Bacteroidota</taxon>
        <taxon>Cytophagia</taxon>
        <taxon>Cytophagales</taxon>
        <taxon>Spirosomataceae</taxon>
        <taxon>Dyadobacter</taxon>
    </lineage>
</organism>
<dbReference type="AlphaFoldDB" id="A0A5M8QP46"/>
<reference evidence="8 9" key="1">
    <citation type="submission" date="2019-05" db="EMBL/GenBank/DDBJ databases">
        <authorList>
            <person name="Qu J.-H."/>
        </authorList>
    </citation>
    <scope>NUCLEOTIDE SEQUENCE [LARGE SCALE GENOMIC DNA]</scope>
    <source>
        <strain evidence="8 9">NS28</strain>
    </source>
</reference>
<accession>A0A5M8QP46</accession>
<evidence type="ECO:0000313" key="9">
    <source>
        <dbReference type="Proteomes" id="UP000323994"/>
    </source>
</evidence>
<comment type="caution">
    <text evidence="8">The sequence shown here is derived from an EMBL/GenBank/DDBJ whole genome shotgun (WGS) entry which is preliminary data.</text>
</comment>
<keyword evidence="3 6" id="KW-0812">Transmembrane</keyword>
<proteinExistence type="predicted"/>
<name>A0A5M8QP46_9BACT</name>
<keyword evidence="4 6" id="KW-1133">Transmembrane helix</keyword>
<dbReference type="RefSeq" id="WP_139014094.1">
    <property type="nucleotide sequence ID" value="NZ_VBSN01000066.1"/>
</dbReference>
<dbReference type="GO" id="GO:0005886">
    <property type="term" value="C:plasma membrane"/>
    <property type="evidence" value="ECO:0007669"/>
    <property type="project" value="UniProtKB-SubCell"/>
</dbReference>
<dbReference type="InterPro" id="IPR027379">
    <property type="entry name" value="CLS_N"/>
</dbReference>
<dbReference type="OrthoDB" id="826720at2"/>
<dbReference type="Proteomes" id="UP000323994">
    <property type="component" value="Unassembled WGS sequence"/>
</dbReference>
<feature type="transmembrane region" description="Helical" evidence="6">
    <location>
        <begin position="16"/>
        <end position="36"/>
    </location>
</feature>
<evidence type="ECO:0000313" key="8">
    <source>
        <dbReference type="EMBL" id="KAA6436774.1"/>
    </source>
</evidence>
<evidence type="ECO:0000256" key="5">
    <source>
        <dbReference type="ARBA" id="ARBA00023136"/>
    </source>
</evidence>
<dbReference type="EMBL" id="VBSN01000066">
    <property type="protein sequence ID" value="KAA6436774.1"/>
    <property type="molecule type" value="Genomic_DNA"/>
</dbReference>
<evidence type="ECO:0000256" key="2">
    <source>
        <dbReference type="ARBA" id="ARBA00022475"/>
    </source>
</evidence>
<evidence type="ECO:0000256" key="1">
    <source>
        <dbReference type="ARBA" id="ARBA00004651"/>
    </source>
</evidence>
<evidence type="ECO:0000256" key="3">
    <source>
        <dbReference type="ARBA" id="ARBA00022692"/>
    </source>
</evidence>
<feature type="domain" description="Cardiolipin synthase N-terminal" evidence="7">
    <location>
        <begin position="28"/>
        <end position="70"/>
    </location>
</feature>
<evidence type="ECO:0000256" key="4">
    <source>
        <dbReference type="ARBA" id="ARBA00022989"/>
    </source>
</evidence>
<feature type="transmembrane region" description="Helical" evidence="6">
    <location>
        <begin position="48"/>
        <end position="68"/>
    </location>
</feature>
<evidence type="ECO:0000256" key="6">
    <source>
        <dbReference type="SAM" id="Phobius"/>
    </source>
</evidence>